<evidence type="ECO:0000313" key="2">
    <source>
        <dbReference type="Proteomes" id="UP000828390"/>
    </source>
</evidence>
<reference evidence="1" key="2">
    <citation type="submission" date="2020-11" db="EMBL/GenBank/DDBJ databases">
        <authorList>
            <person name="McCartney M.A."/>
            <person name="Auch B."/>
            <person name="Kono T."/>
            <person name="Mallez S."/>
            <person name="Becker A."/>
            <person name="Gohl D.M."/>
            <person name="Silverstein K.A.T."/>
            <person name="Koren S."/>
            <person name="Bechman K.B."/>
            <person name="Herman A."/>
            <person name="Abrahante J.E."/>
            <person name="Garbe J."/>
        </authorList>
    </citation>
    <scope>NUCLEOTIDE SEQUENCE</scope>
    <source>
        <strain evidence="1">Duluth1</strain>
        <tissue evidence="1">Whole animal</tissue>
    </source>
</reference>
<dbReference type="AlphaFoldDB" id="A0A9D4M1E8"/>
<sequence length="75" mass="8331">MRVDDSPPFAVTDVYFTGALSIRESSGSEKKVYIFLFTCASKRNVHLEVAPNLTEDAFMNLSDDSRAESPSHTQC</sequence>
<evidence type="ECO:0000313" key="1">
    <source>
        <dbReference type="EMBL" id="KAH3869107.1"/>
    </source>
</evidence>
<organism evidence="1 2">
    <name type="scientific">Dreissena polymorpha</name>
    <name type="common">Zebra mussel</name>
    <name type="synonym">Mytilus polymorpha</name>
    <dbReference type="NCBI Taxonomy" id="45954"/>
    <lineage>
        <taxon>Eukaryota</taxon>
        <taxon>Metazoa</taxon>
        <taxon>Spiralia</taxon>
        <taxon>Lophotrochozoa</taxon>
        <taxon>Mollusca</taxon>
        <taxon>Bivalvia</taxon>
        <taxon>Autobranchia</taxon>
        <taxon>Heteroconchia</taxon>
        <taxon>Euheterodonta</taxon>
        <taxon>Imparidentia</taxon>
        <taxon>Neoheterodontei</taxon>
        <taxon>Myida</taxon>
        <taxon>Dreissenoidea</taxon>
        <taxon>Dreissenidae</taxon>
        <taxon>Dreissena</taxon>
    </lineage>
</organism>
<gene>
    <name evidence="1" type="ORF">DPMN_032266</name>
</gene>
<dbReference type="EMBL" id="JAIWYP010000002">
    <property type="protein sequence ID" value="KAH3869107.1"/>
    <property type="molecule type" value="Genomic_DNA"/>
</dbReference>
<protein>
    <submittedName>
        <fullName evidence="1">Uncharacterized protein</fullName>
    </submittedName>
</protein>
<name>A0A9D4M1E8_DREPO</name>
<dbReference type="Proteomes" id="UP000828390">
    <property type="component" value="Unassembled WGS sequence"/>
</dbReference>
<accession>A0A9D4M1E8</accession>
<comment type="caution">
    <text evidence="1">The sequence shown here is derived from an EMBL/GenBank/DDBJ whole genome shotgun (WGS) entry which is preliminary data.</text>
</comment>
<keyword evidence="2" id="KW-1185">Reference proteome</keyword>
<reference evidence="1" key="1">
    <citation type="journal article" date="2019" name="bioRxiv">
        <title>The Genome of the Zebra Mussel, Dreissena polymorpha: A Resource for Invasive Species Research.</title>
        <authorList>
            <person name="McCartney M.A."/>
            <person name="Auch B."/>
            <person name="Kono T."/>
            <person name="Mallez S."/>
            <person name="Zhang Y."/>
            <person name="Obille A."/>
            <person name="Becker A."/>
            <person name="Abrahante J.E."/>
            <person name="Garbe J."/>
            <person name="Badalamenti J.P."/>
            <person name="Herman A."/>
            <person name="Mangelson H."/>
            <person name="Liachko I."/>
            <person name="Sullivan S."/>
            <person name="Sone E.D."/>
            <person name="Koren S."/>
            <person name="Silverstein K.A.T."/>
            <person name="Beckman K.B."/>
            <person name="Gohl D.M."/>
        </authorList>
    </citation>
    <scope>NUCLEOTIDE SEQUENCE</scope>
    <source>
        <strain evidence="1">Duluth1</strain>
        <tissue evidence="1">Whole animal</tissue>
    </source>
</reference>
<proteinExistence type="predicted"/>